<protein>
    <submittedName>
        <fullName evidence="1">Uncharacterized protein</fullName>
    </submittedName>
</protein>
<proteinExistence type="predicted"/>
<accession>A0A3G7TPJ1</accession>
<dbReference type="EMBL" id="CP027753">
    <property type="protein sequence ID" value="AZE48166.1"/>
    <property type="molecule type" value="Genomic_DNA"/>
</dbReference>
<gene>
    <name evidence="1" type="ORF">C4K04_2493</name>
</gene>
<name>A0A3G7TPJ1_9PSED</name>
<dbReference type="Proteomes" id="UP000268048">
    <property type="component" value="Chromosome"/>
</dbReference>
<organism evidence="1 2">
    <name type="scientific">Pseudomonas chlororaphis</name>
    <dbReference type="NCBI Taxonomy" id="587753"/>
    <lineage>
        <taxon>Bacteria</taxon>
        <taxon>Pseudomonadati</taxon>
        <taxon>Pseudomonadota</taxon>
        <taxon>Gammaproteobacteria</taxon>
        <taxon>Pseudomonadales</taxon>
        <taxon>Pseudomonadaceae</taxon>
        <taxon>Pseudomonas</taxon>
    </lineage>
</organism>
<dbReference type="AlphaFoldDB" id="A0A3G7TPJ1"/>
<sequence length="52" mass="5525">MPSLAAYRKGRKHRSPGQCLGTACGSALAQAMAPRGKRLPVPILGAWHDVLK</sequence>
<reference evidence="1 2" key="1">
    <citation type="submission" date="2018-03" db="EMBL/GenBank/DDBJ databases">
        <title>Diversity of phytobeneficial traits revealed by whole-genome analysis of worldwide-isolated phenazine-producing Pseudomonas spp.</title>
        <authorList>
            <person name="Biessy A."/>
            <person name="Novinscak A."/>
            <person name="Blom J."/>
            <person name="Leger G."/>
            <person name="Thomashow L.S."/>
            <person name="Cazorla F.M."/>
            <person name="Josic D."/>
            <person name="Filion M."/>
        </authorList>
    </citation>
    <scope>NUCLEOTIDE SEQUENCE [LARGE SCALE GENOMIC DNA]</scope>
    <source>
        <strain evidence="1 2">B25</strain>
    </source>
</reference>
<evidence type="ECO:0000313" key="1">
    <source>
        <dbReference type="EMBL" id="AZE48166.1"/>
    </source>
</evidence>
<evidence type="ECO:0000313" key="2">
    <source>
        <dbReference type="Proteomes" id="UP000268048"/>
    </source>
</evidence>